<reference evidence="3" key="1">
    <citation type="submission" date="2016-10" db="EMBL/GenBank/DDBJ databases">
        <authorList>
            <person name="Varghese N."/>
            <person name="Submissions S."/>
        </authorList>
    </citation>
    <scope>NUCLEOTIDE SEQUENCE [LARGE SCALE GENOMIC DNA]</scope>
    <source>
        <strain evidence="3">DSM 44268</strain>
    </source>
</reference>
<evidence type="ECO:0000313" key="2">
    <source>
        <dbReference type="EMBL" id="SDF17905.1"/>
    </source>
</evidence>
<dbReference type="SUPFAM" id="SSF53335">
    <property type="entry name" value="S-adenosyl-L-methionine-dependent methyltransferases"/>
    <property type="match status" value="1"/>
</dbReference>
<feature type="domain" description="Methyltransferase type 11" evidence="1">
    <location>
        <begin position="49"/>
        <end position="143"/>
    </location>
</feature>
<dbReference type="InterPro" id="IPR052356">
    <property type="entry name" value="Thiol_S-MT"/>
</dbReference>
<accession>A0A1G7IZ56</accession>
<dbReference type="Pfam" id="PF08241">
    <property type="entry name" value="Methyltransf_11"/>
    <property type="match status" value="1"/>
</dbReference>
<dbReference type="STRING" id="1550231.SAMN05660662_1211"/>
<dbReference type="GO" id="GO:0032259">
    <property type="term" value="P:methylation"/>
    <property type="evidence" value="ECO:0007669"/>
    <property type="project" value="UniProtKB-KW"/>
</dbReference>
<organism evidence="2 3">
    <name type="scientific">Blastococcus aurantiacus</name>
    <dbReference type="NCBI Taxonomy" id="1550231"/>
    <lineage>
        <taxon>Bacteria</taxon>
        <taxon>Bacillati</taxon>
        <taxon>Actinomycetota</taxon>
        <taxon>Actinomycetes</taxon>
        <taxon>Geodermatophilales</taxon>
        <taxon>Geodermatophilaceae</taxon>
        <taxon>Blastococcus</taxon>
    </lineage>
</organism>
<dbReference type="AlphaFoldDB" id="A0A1G7IZ56"/>
<keyword evidence="2" id="KW-0808">Transferase</keyword>
<evidence type="ECO:0000259" key="1">
    <source>
        <dbReference type="Pfam" id="PF08241"/>
    </source>
</evidence>
<evidence type="ECO:0000313" key="3">
    <source>
        <dbReference type="Proteomes" id="UP000199406"/>
    </source>
</evidence>
<proteinExistence type="predicted"/>
<keyword evidence="3" id="KW-1185">Reference proteome</keyword>
<name>A0A1G7IZ56_9ACTN</name>
<dbReference type="GO" id="GO:0008757">
    <property type="term" value="F:S-adenosylmethionine-dependent methyltransferase activity"/>
    <property type="evidence" value="ECO:0007669"/>
    <property type="project" value="InterPro"/>
</dbReference>
<dbReference type="CDD" id="cd02440">
    <property type="entry name" value="AdoMet_MTases"/>
    <property type="match status" value="1"/>
</dbReference>
<protein>
    <submittedName>
        <fullName evidence="2">Methyltransferase domain-containing protein</fullName>
    </submittedName>
</protein>
<dbReference type="PANTHER" id="PTHR45036">
    <property type="entry name" value="METHYLTRANSFERASE LIKE 7B"/>
    <property type="match status" value="1"/>
</dbReference>
<dbReference type="EMBL" id="FNBT01000002">
    <property type="protein sequence ID" value="SDF17905.1"/>
    <property type="molecule type" value="Genomic_DNA"/>
</dbReference>
<dbReference type="Proteomes" id="UP000199406">
    <property type="component" value="Unassembled WGS sequence"/>
</dbReference>
<dbReference type="InterPro" id="IPR013216">
    <property type="entry name" value="Methyltransf_11"/>
</dbReference>
<dbReference type="PANTHER" id="PTHR45036:SF1">
    <property type="entry name" value="METHYLTRANSFERASE LIKE 7A"/>
    <property type="match status" value="1"/>
</dbReference>
<gene>
    <name evidence="2" type="ORF">SAMN05660662_1211</name>
</gene>
<dbReference type="InterPro" id="IPR029063">
    <property type="entry name" value="SAM-dependent_MTases_sf"/>
</dbReference>
<dbReference type="Gene3D" id="3.40.50.150">
    <property type="entry name" value="Vaccinia Virus protein VP39"/>
    <property type="match status" value="1"/>
</dbReference>
<keyword evidence="2" id="KW-0489">Methyltransferase</keyword>
<sequence>MAAAGWVQPARMGAYSEHLRPRLHTFALKEKLTGEVRGRVCAGLSGDVLEIGIGSALNQPHLPPAVAGVWAVEPSATAIRLGAERRAASAIPVVIAGDDAQSLPFPDDRFDAALCTWVLCGIPDPGRALAEIARVLRPGGTLHFVEHGLAPDPRTVTWQRRGNRINRAIAGCVLDNDVASLLDASPLTVTRMSTFYEKGAPKPAGYMYEGSAVA</sequence>